<protein>
    <submittedName>
        <fullName evidence="1">DUF4327 family protein</fullName>
    </submittedName>
</protein>
<dbReference type="EMBL" id="JAFLQW010000069">
    <property type="protein sequence ID" value="MBO0348082.1"/>
    <property type="molecule type" value="Genomic_DNA"/>
</dbReference>
<accession>A0ABS3FLW1</accession>
<dbReference type="RefSeq" id="WP_015150839.1">
    <property type="nucleotide sequence ID" value="NZ_JAFLQW010000069.1"/>
</dbReference>
<dbReference type="InterPro" id="IPR025477">
    <property type="entry name" value="DUF4327"/>
</dbReference>
<name>A0ABS3FLW1_9CYAN</name>
<gene>
    <name evidence="1" type="ORF">J0895_02985</name>
</gene>
<sequence length="76" mass="8917">MAPSTSTVQYSIEFIKEEARTLVKNGFVGRQQPIYTLCQYIPAREWAVVESELEKYDFLLRDRIVDLMGREDWGND</sequence>
<evidence type="ECO:0000313" key="1">
    <source>
        <dbReference type="EMBL" id="MBO0348082.1"/>
    </source>
</evidence>
<proteinExistence type="predicted"/>
<dbReference type="Pfam" id="PF14217">
    <property type="entry name" value="DUF4327"/>
    <property type="match status" value="1"/>
</dbReference>
<evidence type="ECO:0000313" key="2">
    <source>
        <dbReference type="Proteomes" id="UP000664844"/>
    </source>
</evidence>
<dbReference type="Proteomes" id="UP000664844">
    <property type="component" value="Unassembled WGS sequence"/>
</dbReference>
<comment type="caution">
    <text evidence="1">The sequence shown here is derived from an EMBL/GenBank/DDBJ whole genome shotgun (WGS) entry which is preliminary data.</text>
</comment>
<organism evidence="1 2">
    <name type="scientific">Phormidium pseudopriestleyi FRX01</name>
    <dbReference type="NCBI Taxonomy" id="1759528"/>
    <lineage>
        <taxon>Bacteria</taxon>
        <taxon>Bacillati</taxon>
        <taxon>Cyanobacteriota</taxon>
        <taxon>Cyanophyceae</taxon>
        <taxon>Oscillatoriophycideae</taxon>
        <taxon>Oscillatoriales</taxon>
        <taxon>Oscillatoriaceae</taxon>
        <taxon>Phormidium</taxon>
    </lineage>
</organism>
<reference evidence="1 2" key="1">
    <citation type="submission" date="2021-03" db="EMBL/GenBank/DDBJ databases">
        <title>Metabolic Capacity of the Antarctic Cyanobacterium Phormidium pseudopriestleyi that Sustains Oxygenic Photosynthesis in the Presence of Hydrogen Sulfide.</title>
        <authorList>
            <person name="Lumian J.E."/>
            <person name="Jungblut A.D."/>
            <person name="Dillon M.L."/>
            <person name="Hawes I."/>
            <person name="Doran P.T."/>
            <person name="Mackey T.J."/>
            <person name="Dick G.J."/>
            <person name="Grettenberger C.L."/>
            <person name="Sumner D.Y."/>
        </authorList>
    </citation>
    <scope>NUCLEOTIDE SEQUENCE [LARGE SCALE GENOMIC DNA]</scope>
    <source>
        <strain evidence="1 2">FRX01</strain>
    </source>
</reference>
<keyword evidence="2" id="KW-1185">Reference proteome</keyword>